<dbReference type="Proteomes" id="UP001165367">
    <property type="component" value="Unassembled WGS sequence"/>
</dbReference>
<evidence type="ECO:0008006" key="3">
    <source>
        <dbReference type="Google" id="ProtNLM"/>
    </source>
</evidence>
<gene>
    <name evidence="1" type="ORF">LZZ85_13425</name>
</gene>
<protein>
    <recommendedName>
        <fullName evidence="3">Universal stress protein</fullName>
    </recommendedName>
</protein>
<comment type="caution">
    <text evidence="1">The sequence shown here is derived from an EMBL/GenBank/DDBJ whole genome shotgun (WGS) entry which is preliminary data.</text>
</comment>
<name>A0ABS9KSJ9_9BACT</name>
<accession>A0ABS9KSJ9</accession>
<dbReference type="RefSeq" id="WP_237872519.1">
    <property type="nucleotide sequence ID" value="NZ_JAKLTR010000008.1"/>
</dbReference>
<proteinExistence type="predicted"/>
<dbReference type="EMBL" id="JAKLTR010000008">
    <property type="protein sequence ID" value="MCG2615294.1"/>
    <property type="molecule type" value="Genomic_DNA"/>
</dbReference>
<sequence>MEKAYILFNGIQYSFEVVEAGISWALQSKVRLVALFVHAADAPKEGYIFPSDLDAAESFNTTGDASSSHLAIIQSNMKMLLNEARRHDVLLEAKELVDPEDDDLLAELADATMLFASSKIEEQGVLTVDSVDWQRLLHEHPSKVLNW</sequence>
<reference evidence="1" key="1">
    <citation type="submission" date="2022-01" db="EMBL/GenBank/DDBJ databases">
        <authorList>
            <person name="Jo J.-H."/>
            <person name="Im W.-T."/>
        </authorList>
    </citation>
    <scope>NUCLEOTIDE SEQUENCE</scope>
    <source>
        <strain evidence="1">NA20</strain>
    </source>
</reference>
<evidence type="ECO:0000313" key="2">
    <source>
        <dbReference type="Proteomes" id="UP001165367"/>
    </source>
</evidence>
<evidence type="ECO:0000313" key="1">
    <source>
        <dbReference type="EMBL" id="MCG2615294.1"/>
    </source>
</evidence>
<organism evidence="1 2">
    <name type="scientific">Terrimonas ginsenosidimutans</name>
    <dbReference type="NCBI Taxonomy" id="2908004"/>
    <lineage>
        <taxon>Bacteria</taxon>
        <taxon>Pseudomonadati</taxon>
        <taxon>Bacteroidota</taxon>
        <taxon>Chitinophagia</taxon>
        <taxon>Chitinophagales</taxon>
        <taxon>Chitinophagaceae</taxon>
        <taxon>Terrimonas</taxon>
    </lineage>
</organism>
<keyword evidence="2" id="KW-1185">Reference proteome</keyword>